<gene>
    <name evidence="2" type="ORF">PMEA_00026090</name>
</gene>
<sequence>MLYGLESESSAIFKYEEETSRKVCCCGLWVNPKLPYLACSPDDLVRKDYVIEIISLKIFKQYSVQAVTSLTSTIPKEVLSRQCFCVKDGKCVLKRTHGYYYQCQHILIVTGRKFCDFSTWAS</sequence>
<evidence type="ECO:0000259" key="1">
    <source>
        <dbReference type="Pfam" id="PF09588"/>
    </source>
</evidence>
<dbReference type="InterPro" id="IPR011335">
    <property type="entry name" value="Restrct_endonuc-II-like"/>
</dbReference>
<protein>
    <recommendedName>
        <fullName evidence="1">YqaJ viral recombinase domain-containing protein</fullName>
    </recommendedName>
</protein>
<name>A0AAU9VZI1_9CNID</name>
<dbReference type="Proteomes" id="UP001159428">
    <property type="component" value="Unassembled WGS sequence"/>
</dbReference>
<evidence type="ECO:0000313" key="2">
    <source>
        <dbReference type="EMBL" id="CAH3040533.1"/>
    </source>
</evidence>
<proteinExistence type="predicted"/>
<feature type="domain" description="YqaJ viral recombinase" evidence="1">
    <location>
        <begin position="1"/>
        <end position="112"/>
    </location>
</feature>
<dbReference type="InterPro" id="IPR019080">
    <property type="entry name" value="YqaJ_viral_recombinase"/>
</dbReference>
<dbReference type="AlphaFoldDB" id="A0AAU9VZI1"/>
<organism evidence="2 3">
    <name type="scientific">Pocillopora meandrina</name>
    <dbReference type="NCBI Taxonomy" id="46732"/>
    <lineage>
        <taxon>Eukaryota</taxon>
        <taxon>Metazoa</taxon>
        <taxon>Cnidaria</taxon>
        <taxon>Anthozoa</taxon>
        <taxon>Hexacorallia</taxon>
        <taxon>Scleractinia</taxon>
        <taxon>Astrocoeniina</taxon>
        <taxon>Pocilloporidae</taxon>
        <taxon>Pocillopora</taxon>
    </lineage>
</organism>
<dbReference type="InterPro" id="IPR051703">
    <property type="entry name" value="NF-kappa-B_Signaling_Reg"/>
</dbReference>
<dbReference type="Pfam" id="PF09588">
    <property type="entry name" value="YqaJ"/>
    <property type="match status" value="1"/>
</dbReference>
<dbReference type="InterPro" id="IPR011604">
    <property type="entry name" value="PDDEXK-like_dom_sf"/>
</dbReference>
<comment type="caution">
    <text evidence="2">The sequence shown here is derived from an EMBL/GenBank/DDBJ whole genome shotgun (WGS) entry which is preliminary data.</text>
</comment>
<dbReference type="Gene3D" id="3.90.320.10">
    <property type="match status" value="1"/>
</dbReference>
<evidence type="ECO:0000313" key="3">
    <source>
        <dbReference type="Proteomes" id="UP001159428"/>
    </source>
</evidence>
<keyword evidence="3" id="KW-1185">Reference proteome</keyword>
<accession>A0AAU9VZI1</accession>
<dbReference type="SUPFAM" id="SSF52980">
    <property type="entry name" value="Restriction endonuclease-like"/>
    <property type="match status" value="1"/>
</dbReference>
<reference evidence="2 3" key="1">
    <citation type="submission" date="2022-05" db="EMBL/GenBank/DDBJ databases">
        <authorList>
            <consortium name="Genoscope - CEA"/>
            <person name="William W."/>
        </authorList>
    </citation>
    <scope>NUCLEOTIDE SEQUENCE [LARGE SCALE GENOMIC DNA]</scope>
</reference>
<dbReference type="EMBL" id="CALNXJ010000005">
    <property type="protein sequence ID" value="CAH3040533.1"/>
    <property type="molecule type" value="Genomic_DNA"/>
</dbReference>
<dbReference type="PANTHER" id="PTHR46609:SF8">
    <property type="entry name" value="YQAJ VIRAL RECOMBINASE DOMAIN-CONTAINING PROTEIN"/>
    <property type="match status" value="1"/>
</dbReference>
<dbReference type="GO" id="GO:0006281">
    <property type="term" value="P:DNA repair"/>
    <property type="evidence" value="ECO:0007669"/>
    <property type="project" value="UniProtKB-ARBA"/>
</dbReference>
<dbReference type="PANTHER" id="PTHR46609">
    <property type="entry name" value="EXONUCLEASE, PHAGE-TYPE/RECB, C-TERMINAL DOMAIN-CONTAINING PROTEIN"/>
    <property type="match status" value="1"/>
</dbReference>